<evidence type="ECO:0000313" key="3">
    <source>
        <dbReference type="EMBL" id="AMK62088.1"/>
    </source>
</evidence>
<dbReference type="InterPro" id="IPR017880">
    <property type="entry name" value="KilA_N"/>
</dbReference>
<reference evidence="3 4" key="1">
    <citation type="journal article" date="2014" name="Virol. J.">
        <title>Samba virus: a novel mimivirus from a giant rain forest, the Brazilian Amazon.</title>
        <authorList>
            <person name="Campos R.K."/>
            <person name="Boratto P.V."/>
            <person name="Assis F.L."/>
            <person name="Aguiar E.R."/>
            <person name="Silva L.C."/>
            <person name="Albarnaz J.D."/>
            <person name="Dornas F.P."/>
            <person name="Trindade G.S."/>
            <person name="Ferreira P.P."/>
            <person name="Marques J.T."/>
            <person name="Robert C."/>
            <person name="Raoult D."/>
            <person name="Kroon E.G."/>
            <person name="La Scola B."/>
            <person name="Abrahao J.S."/>
        </authorList>
    </citation>
    <scope>NUCLEOTIDE SEQUENCE [LARGE SCALE GENOMIC DNA]</scope>
</reference>
<evidence type="ECO:0000259" key="2">
    <source>
        <dbReference type="PROSITE" id="PS51301"/>
    </source>
</evidence>
<feature type="compositionally biased region" description="Low complexity" evidence="1">
    <location>
        <begin position="14"/>
        <end position="46"/>
    </location>
</feature>
<proteinExistence type="predicted"/>
<evidence type="ECO:0000313" key="4">
    <source>
        <dbReference type="Proteomes" id="UP000240935"/>
    </source>
</evidence>
<feature type="compositionally biased region" description="Basic residues" evidence="1">
    <location>
        <begin position="1"/>
        <end position="12"/>
    </location>
</feature>
<dbReference type="Proteomes" id="UP000240935">
    <property type="component" value="Segment"/>
</dbReference>
<accession>A0A140E1B3</accession>
<feature type="region of interest" description="Disordered" evidence="1">
    <location>
        <begin position="1"/>
        <end position="114"/>
    </location>
</feature>
<dbReference type="SMART" id="SM01252">
    <property type="entry name" value="KilA-N"/>
    <property type="match status" value="1"/>
</dbReference>
<dbReference type="EMBL" id="KF959826">
    <property type="protein sequence ID" value="AMK62088.1"/>
    <property type="molecule type" value="Genomic_DNA"/>
</dbReference>
<protein>
    <recommendedName>
        <fullName evidence="2">KilA-N domain-containing protein</fullName>
    </recommendedName>
</protein>
<dbReference type="PROSITE" id="PS51301">
    <property type="entry name" value="KILA_N"/>
    <property type="match status" value="1"/>
</dbReference>
<feature type="domain" description="KilA-N" evidence="2">
    <location>
        <begin position="130"/>
        <end position="239"/>
    </location>
</feature>
<feature type="compositionally biased region" description="Acidic residues" evidence="1">
    <location>
        <begin position="66"/>
        <end position="114"/>
    </location>
</feature>
<dbReference type="Pfam" id="PF04383">
    <property type="entry name" value="KilA-N"/>
    <property type="match status" value="1"/>
</dbReference>
<name>A0A140E1B3_MIMIV</name>
<sequence length="356" mass="41218">MKVRKSNNKPLKRSASFTSGTKTGSKSAKSVNSGSKSMKSTKSSSKSYKKIYEEFSDSESSNSEISDNDELSDNEISDNESSDDDEISDNESSDDDEISDNEISDDDGSDNNVYEDNDIRNIIIEDINDNYSKGKFGNFHVVIMKKNGYMNATKLCDNISNKYKNKKFKHWNENKNSKELIEELSNFLKLPKNELIILKKGGTNTEIRGSYAHPVLITHIAYWISPKFAVRIGFCMEEWKKFCEQNELDYYNMLNMAKPLNNNNKEKIIQHELREKYKGVIEIKTKSGYIDLLTDKYLVEIKDYRNWKSAIGQLLVYSVYYPKKIKCMYLFNVESNDINEIKTICFKYDIVLKIYD</sequence>
<organism evidence="3 4">
    <name type="scientific">Samba virus</name>
    <dbReference type="NCBI Taxonomy" id="1461100"/>
    <lineage>
        <taxon>Viruses</taxon>
        <taxon>Varidnaviria</taxon>
        <taxon>Bamfordvirae</taxon>
        <taxon>Nucleocytoviricota</taxon>
        <taxon>Megaviricetes</taxon>
        <taxon>Imitervirales</taxon>
        <taxon>Mimiviridae</taxon>
        <taxon>Megamimivirinae</taxon>
        <taxon>Mimivirus</taxon>
        <taxon>Mimivirus bradfordmassiliense</taxon>
    </lineage>
</organism>
<evidence type="ECO:0000256" key="1">
    <source>
        <dbReference type="SAM" id="MobiDB-lite"/>
    </source>
</evidence>
<dbReference type="InterPro" id="IPR018004">
    <property type="entry name" value="KilA/APSES_HTH"/>
</dbReference>